<dbReference type="PROSITE" id="PS00134">
    <property type="entry name" value="TRYPSIN_HIS"/>
    <property type="match status" value="1"/>
</dbReference>
<accession>A0ABN8L4Z7</accession>
<feature type="domain" description="Peptidase S1" evidence="2">
    <location>
        <begin position="753"/>
        <end position="982"/>
    </location>
</feature>
<keyword evidence="4" id="KW-1185">Reference proteome</keyword>
<dbReference type="InterPro" id="IPR009003">
    <property type="entry name" value="Peptidase_S1_PA"/>
</dbReference>
<dbReference type="PANTHER" id="PTHR24252:SF7">
    <property type="entry name" value="HYALIN"/>
    <property type="match status" value="1"/>
</dbReference>
<evidence type="ECO:0000313" key="3">
    <source>
        <dbReference type="EMBL" id="CAH2981736.1"/>
    </source>
</evidence>
<dbReference type="Proteomes" id="UP001153292">
    <property type="component" value="Chromosome 13"/>
</dbReference>
<organism evidence="3 4">
    <name type="scientific">Chilo suppressalis</name>
    <name type="common">Asiatic rice borer moth</name>
    <dbReference type="NCBI Taxonomy" id="168631"/>
    <lineage>
        <taxon>Eukaryota</taxon>
        <taxon>Metazoa</taxon>
        <taxon>Ecdysozoa</taxon>
        <taxon>Arthropoda</taxon>
        <taxon>Hexapoda</taxon>
        <taxon>Insecta</taxon>
        <taxon>Pterygota</taxon>
        <taxon>Neoptera</taxon>
        <taxon>Endopterygota</taxon>
        <taxon>Lepidoptera</taxon>
        <taxon>Glossata</taxon>
        <taxon>Ditrysia</taxon>
        <taxon>Pyraloidea</taxon>
        <taxon>Crambidae</taxon>
        <taxon>Crambinae</taxon>
        <taxon>Chilo</taxon>
    </lineage>
</organism>
<dbReference type="Pfam" id="PF00089">
    <property type="entry name" value="Trypsin"/>
    <property type="match status" value="5"/>
</dbReference>
<name>A0ABN8L4Z7_CHISP</name>
<dbReference type="CDD" id="cd00190">
    <property type="entry name" value="Tryp_SPc"/>
    <property type="match status" value="4"/>
</dbReference>
<evidence type="ECO:0000256" key="1">
    <source>
        <dbReference type="ARBA" id="ARBA00023157"/>
    </source>
</evidence>
<dbReference type="PRINTS" id="PR00722">
    <property type="entry name" value="CHYMOTRYPSIN"/>
</dbReference>
<dbReference type="SMART" id="SM00020">
    <property type="entry name" value="Tryp_SPc"/>
    <property type="match status" value="4"/>
</dbReference>
<protein>
    <recommendedName>
        <fullName evidence="2">Peptidase S1 domain-containing protein</fullName>
    </recommendedName>
</protein>
<proteinExistence type="predicted"/>
<evidence type="ECO:0000313" key="4">
    <source>
        <dbReference type="Proteomes" id="UP001153292"/>
    </source>
</evidence>
<dbReference type="InterPro" id="IPR001254">
    <property type="entry name" value="Trypsin_dom"/>
</dbReference>
<dbReference type="Gene3D" id="2.40.10.10">
    <property type="entry name" value="Trypsin-like serine proteases"/>
    <property type="match status" value="5"/>
</dbReference>
<dbReference type="SUPFAM" id="SSF50494">
    <property type="entry name" value="Trypsin-like serine proteases"/>
    <property type="match status" value="5"/>
</dbReference>
<dbReference type="EMBL" id="OU963906">
    <property type="protein sequence ID" value="CAH2981736.1"/>
    <property type="molecule type" value="Genomic_DNA"/>
</dbReference>
<feature type="domain" description="Peptidase S1" evidence="2">
    <location>
        <begin position="2"/>
        <end position="243"/>
    </location>
</feature>
<dbReference type="InterPro" id="IPR018114">
    <property type="entry name" value="TRYPSIN_HIS"/>
</dbReference>
<dbReference type="PANTHER" id="PTHR24252">
    <property type="entry name" value="ACROSIN-RELATED"/>
    <property type="match status" value="1"/>
</dbReference>
<reference evidence="3" key="1">
    <citation type="submission" date="2021-12" db="EMBL/GenBank/DDBJ databases">
        <authorList>
            <person name="King R."/>
        </authorList>
    </citation>
    <scope>NUCLEOTIDE SEQUENCE</scope>
</reference>
<evidence type="ECO:0000259" key="2">
    <source>
        <dbReference type="SMART" id="SM00020"/>
    </source>
</evidence>
<feature type="domain" description="Peptidase S1" evidence="2">
    <location>
        <begin position="452"/>
        <end position="665"/>
    </location>
</feature>
<keyword evidence="1" id="KW-1015">Disulfide bond</keyword>
<dbReference type="InterPro" id="IPR001314">
    <property type="entry name" value="Peptidase_S1A"/>
</dbReference>
<dbReference type="InterPro" id="IPR043504">
    <property type="entry name" value="Peptidase_S1_PA_chymotrypsin"/>
</dbReference>
<feature type="domain" description="Peptidase S1" evidence="2">
    <location>
        <begin position="259"/>
        <end position="436"/>
    </location>
</feature>
<sequence length="994" mass="111003">MPAGTNRYPWMARIVYDGQFHCGASLLTKEYVLTAAHCVRKCMCSRQRNVSEGECKTQGINRYPWMVRIVYDGQFYCTVSVLIKEYVLTAAQCVRKLKRSKIRVILGDHDQTITTESAAIMRAVTAIVRHRSFDADSYNNDIALLKLRKPVTYSKIIKPVCLPPASTEPSGKEGIVVGWGRTSEGGQLPAIVQEVRVPILSLSQCRAMKYRASRITNNMGDEIRDTRGVYTKNIFGGVWGNRPPLMELNQPRTTCTCRGVEAGINEFPWMARLTYFKSFMWFMIKVTFGEHNRCNSTTRPETRFVLRAIANKFTLSNFDNDIALLRLNEQVPITDAIKPICLPSIKDNLYVGVTALAAGWGTLTEEGKVSCTLQEVEVPVISNQVCRSTKYTASMITDNMLCAGYPQTGEKDSCQDGLIVSEQFYKPPAVSTQETLRQCEDCNCGERNEEPRVVGGLGSSMNAYPWLARLIYHKAFGCGASLINDRYVISAAHCIKGFMWFMFRVTFGEHDRCERGRRPETRFVVKMVAHNFTLSDLSNDVALMKLNKPVVYSHIIRPVCLPRNPVNTYVGVTAIVAGWGATAETGNWSCSLLEAELPVLSNEDCKNTNYNASKIKEGDSGGPLITENADLAYELIGVVSWGYGCARKGYPGVYTRAACSKRSLLHYRCTECNAPIFPVLVLSEPVGPTNSPYSHTNSKKVRNKMNWHLLVLYVSSTFAVVFPENATKVEHDSGFEEKRTCDCRCGVRNEASRIIGGVETAVNEFPWVARLSYFNKFYCGGMLINDRYVLTAAHCVKGFMWFMIKVTLGEHDRCNETTRPVTRFVSKLVANNFTYTTFKHDIALLKLNEPVEVTDEVKPICLPHADDNTFVGVKAIATGWGSVTEEKNHSCRLMEVELPVLSNEVCKATKYDSKMIADSMLCAGYPETGGKDSCQGDSGGPLCAERRDKQYELLGVVSWGVGCGRPGYPGVYTRVTKYLDWIKDNAIHGCYCTN</sequence>
<gene>
    <name evidence="3" type="ORF">CHILSU_LOCUS2251</name>
</gene>